<evidence type="ECO:0000313" key="2">
    <source>
        <dbReference type="EMBL" id="MTD16116.1"/>
    </source>
</evidence>
<accession>A0A7K1FPP7</accession>
<comment type="caution">
    <text evidence="2">The sequence shown here is derived from an EMBL/GenBank/DDBJ whole genome shotgun (WGS) entry which is preliminary data.</text>
</comment>
<dbReference type="InterPro" id="IPR036514">
    <property type="entry name" value="SGNH_hydro_sf"/>
</dbReference>
<protein>
    <recommendedName>
        <fullName evidence="1">SGNH hydrolase-type esterase domain-containing protein</fullName>
    </recommendedName>
</protein>
<keyword evidence="3" id="KW-1185">Reference proteome</keyword>
<sequence length="252" mass="26732">MTRPTVLALGDSLSTGVGADRSWAAHVADGLAGVLACGAVSGARARDLPSQLGAVGELRPAVACLLVGGNDVLRGDFDVRQVRGAVAATVAQLHAGGTVVVLALPFSRVDLRRVPLPADLRRTMWLRLAQLRRALSEVRPAGGTLLRVDLDDVLATGGRAALHVDRIHLSSLGQRLLAVRALELLRRHGFAVAGTVSRPPAPPPPGYPLWWLTVRGVPWVVRRSRDLLPELWRQRRDPGGPAGVAAALRRVG</sequence>
<reference evidence="2 3" key="1">
    <citation type="submission" date="2019-11" db="EMBL/GenBank/DDBJ databases">
        <authorList>
            <person name="Jiang L.-Q."/>
        </authorList>
    </citation>
    <scope>NUCLEOTIDE SEQUENCE [LARGE SCALE GENOMIC DNA]</scope>
    <source>
        <strain evidence="2 3">YIM 132087</strain>
    </source>
</reference>
<feature type="domain" description="SGNH hydrolase-type esterase" evidence="1">
    <location>
        <begin position="8"/>
        <end position="176"/>
    </location>
</feature>
<evidence type="ECO:0000313" key="3">
    <source>
        <dbReference type="Proteomes" id="UP000460221"/>
    </source>
</evidence>
<dbReference type="RefSeq" id="WP_154770084.1">
    <property type="nucleotide sequence ID" value="NZ_WLYK01000008.1"/>
</dbReference>
<evidence type="ECO:0000259" key="1">
    <source>
        <dbReference type="Pfam" id="PF13472"/>
    </source>
</evidence>
<dbReference type="Pfam" id="PF13472">
    <property type="entry name" value="Lipase_GDSL_2"/>
    <property type="match status" value="1"/>
</dbReference>
<proteinExistence type="predicted"/>
<dbReference type="AlphaFoldDB" id="A0A7K1FPP7"/>
<name>A0A7K1FPP7_9ACTN</name>
<dbReference type="EMBL" id="WLYK01000008">
    <property type="protein sequence ID" value="MTD16116.1"/>
    <property type="molecule type" value="Genomic_DNA"/>
</dbReference>
<dbReference type="SUPFAM" id="SSF52266">
    <property type="entry name" value="SGNH hydrolase"/>
    <property type="match status" value="1"/>
</dbReference>
<dbReference type="Proteomes" id="UP000460221">
    <property type="component" value="Unassembled WGS sequence"/>
</dbReference>
<gene>
    <name evidence="2" type="ORF">GIS00_19440</name>
</gene>
<dbReference type="InterPro" id="IPR013830">
    <property type="entry name" value="SGNH_hydro"/>
</dbReference>
<dbReference type="Gene3D" id="3.40.50.1110">
    <property type="entry name" value="SGNH hydrolase"/>
    <property type="match status" value="1"/>
</dbReference>
<organism evidence="2 3">
    <name type="scientific">Nakamurella alba</name>
    <dbReference type="NCBI Taxonomy" id="2665158"/>
    <lineage>
        <taxon>Bacteria</taxon>
        <taxon>Bacillati</taxon>
        <taxon>Actinomycetota</taxon>
        <taxon>Actinomycetes</taxon>
        <taxon>Nakamurellales</taxon>
        <taxon>Nakamurellaceae</taxon>
        <taxon>Nakamurella</taxon>
    </lineage>
</organism>